<evidence type="ECO:0008006" key="2">
    <source>
        <dbReference type="Google" id="ProtNLM"/>
    </source>
</evidence>
<protein>
    <recommendedName>
        <fullName evidence="2">Reverse transcriptase Ty1/copia-type domain-containing protein</fullName>
    </recommendedName>
</protein>
<dbReference type="CDD" id="cd09272">
    <property type="entry name" value="RNase_HI_RT_Ty1"/>
    <property type="match status" value="1"/>
</dbReference>
<accession>A0A7S2LUV7</accession>
<dbReference type="PANTHER" id="PTHR11439">
    <property type="entry name" value="GAG-POL-RELATED RETROTRANSPOSON"/>
    <property type="match status" value="1"/>
</dbReference>
<name>A0A7S2LUV7_9STRA</name>
<evidence type="ECO:0000313" key="1">
    <source>
        <dbReference type="EMBL" id="CAD9617017.1"/>
    </source>
</evidence>
<sequence length="231" mass="25982">MLLYLAGHSRPDLAYSVNCCARYMFAPRKSHEDALIRIGQYLKGTRDKGLILTPTSSVLNVEAYPDADFGGLYGHENPTDPACVKSRTGFVIKAANCPVLWKSQLQSSKTALSTMEAEITALAHCCRELFPIIDMVKTLGKIYGLEEQLAQMNISIHEDNAGALLLASTLPPQFTPRFKWYHIETIWFREEIVKRGILLKKICTTEQLGDIFTKGLSKVVFQNLRKKLMGW</sequence>
<organism evidence="1">
    <name type="scientific">Skeletonema marinoi</name>
    <dbReference type="NCBI Taxonomy" id="267567"/>
    <lineage>
        <taxon>Eukaryota</taxon>
        <taxon>Sar</taxon>
        <taxon>Stramenopiles</taxon>
        <taxon>Ochrophyta</taxon>
        <taxon>Bacillariophyta</taxon>
        <taxon>Coscinodiscophyceae</taxon>
        <taxon>Thalassiosirophycidae</taxon>
        <taxon>Thalassiosirales</taxon>
        <taxon>Skeletonemataceae</taxon>
        <taxon>Skeletonema</taxon>
        <taxon>Skeletonema marinoi-dohrnii complex</taxon>
    </lineage>
</organism>
<dbReference type="AlphaFoldDB" id="A0A7S2LUV7"/>
<dbReference type="EMBL" id="HBGZ01022270">
    <property type="protein sequence ID" value="CAD9617017.1"/>
    <property type="molecule type" value="Transcribed_RNA"/>
</dbReference>
<proteinExistence type="predicted"/>
<reference evidence="1" key="1">
    <citation type="submission" date="2021-01" db="EMBL/GenBank/DDBJ databases">
        <authorList>
            <person name="Corre E."/>
            <person name="Pelletier E."/>
            <person name="Niang G."/>
            <person name="Scheremetjew M."/>
            <person name="Finn R."/>
            <person name="Kale V."/>
            <person name="Holt S."/>
            <person name="Cochrane G."/>
            <person name="Meng A."/>
            <person name="Brown T."/>
            <person name="Cohen L."/>
        </authorList>
    </citation>
    <scope>NUCLEOTIDE SEQUENCE</scope>
    <source>
        <strain evidence="1">SM1012Den-03</strain>
    </source>
</reference>
<gene>
    <name evidence="1" type="ORF">SMAR0320_LOCUS15983</name>
</gene>
<dbReference type="PANTHER" id="PTHR11439:SF467">
    <property type="entry name" value="INTEGRASE CATALYTIC DOMAIN-CONTAINING PROTEIN"/>
    <property type="match status" value="1"/>
</dbReference>